<keyword evidence="3" id="KW-1185">Reference proteome</keyword>
<organism evidence="2 3">
    <name type="scientific">Intestinimonas butyriciproducens</name>
    <dbReference type="NCBI Taxonomy" id="1297617"/>
    <lineage>
        <taxon>Bacteria</taxon>
        <taxon>Bacillati</taxon>
        <taxon>Bacillota</taxon>
        <taxon>Clostridia</taxon>
        <taxon>Eubacteriales</taxon>
        <taxon>Intestinimonas</taxon>
    </lineage>
</organism>
<sequence>MADLQLKITMGDIDVNIQGEGELVYKIFKELREEGLGALHKVHLSSGTGTLKASAEHLSDETKAEGEKASVQTSKPKKKSNQRQPQLIKDLDLSGKGVSKSLKDFVSEKKPATNIERTAVFIYYMQNILNLSEITVDHVFSCYKNIGVRLPQNLPQNLNDTASSRYGFIEVDNGKYTVSILGINLIEHDLPRKE</sequence>
<dbReference type="KEGG" id="ibu:IB211_00463"/>
<dbReference type="EMBL" id="CP011307">
    <property type="protein sequence ID" value="ALP92858.1"/>
    <property type="molecule type" value="Genomic_DNA"/>
</dbReference>
<dbReference type="Proteomes" id="UP000064844">
    <property type="component" value="Chromosome"/>
</dbReference>
<dbReference type="AlphaFoldDB" id="A0A0S2W0L6"/>
<protein>
    <submittedName>
        <fullName evidence="2">Uncharacterized protein</fullName>
    </submittedName>
</protein>
<accession>A0A0S2W0L6</accession>
<proteinExistence type="predicted"/>
<dbReference type="RefSeq" id="WP_058116967.1">
    <property type="nucleotide sequence ID" value="NZ_CP011307.1"/>
</dbReference>
<gene>
    <name evidence="2" type="ORF">IB211_00463</name>
</gene>
<feature type="compositionally biased region" description="Basic and acidic residues" evidence="1">
    <location>
        <begin position="54"/>
        <end position="68"/>
    </location>
</feature>
<evidence type="ECO:0000256" key="1">
    <source>
        <dbReference type="SAM" id="MobiDB-lite"/>
    </source>
</evidence>
<reference evidence="2 3" key="1">
    <citation type="journal article" date="2015" name="Nat. Commun.">
        <title>Production of butyrate from lysine and the Amadori product fructoselysine by a human gut commensal.</title>
        <authorList>
            <person name="Bui T.P."/>
            <person name="Ritari J."/>
            <person name="Boeren S."/>
            <person name="de Waard P."/>
            <person name="Plugge C.M."/>
            <person name="de Vos W.M."/>
        </authorList>
    </citation>
    <scope>NUCLEOTIDE SEQUENCE [LARGE SCALE GENOMIC DNA]</scope>
    <source>
        <strain evidence="2 3">AF211</strain>
    </source>
</reference>
<evidence type="ECO:0000313" key="3">
    <source>
        <dbReference type="Proteomes" id="UP000064844"/>
    </source>
</evidence>
<name>A0A0S2W0L6_9FIRM</name>
<feature type="region of interest" description="Disordered" evidence="1">
    <location>
        <begin position="53"/>
        <end position="86"/>
    </location>
</feature>
<reference evidence="3" key="2">
    <citation type="submission" date="2015-04" db="EMBL/GenBank/DDBJ databases">
        <title>A butyrogenic pathway from the amino acid lysine in a human gut commensal.</title>
        <authorList>
            <person name="de Vos W.M."/>
            <person name="Bui N.T.P."/>
            <person name="Plugge C.M."/>
            <person name="Ritari J."/>
        </authorList>
    </citation>
    <scope>NUCLEOTIDE SEQUENCE [LARGE SCALE GENOMIC DNA]</scope>
    <source>
        <strain evidence="3">AF211</strain>
    </source>
</reference>
<evidence type="ECO:0000313" key="2">
    <source>
        <dbReference type="EMBL" id="ALP92858.1"/>
    </source>
</evidence>